<dbReference type="RefSeq" id="WP_151675017.1">
    <property type="nucleotide sequence ID" value="NZ_BKCG01000008.1"/>
</dbReference>
<dbReference type="InterPro" id="IPR008910">
    <property type="entry name" value="MSC_TM_helix"/>
</dbReference>
<dbReference type="GO" id="GO:0008381">
    <property type="term" value="F:mechanosensitive monoatomic ion channel activity"/>
    <property type="evidence" value="ECO:0007669"/>
    <property type="project" value="InterPro"/>
</dbReference>
<dbReference type="Proteomes" id="UP000326509">
    <property type="component" value="Unassembled WGS sequence"/>
</dbReference>
<feature type="transmembrane region" description="Helical" evidence="1">
    <location>
        <begin position="319"/>
        <end position="340"/>
    </location>
</feature>
<keyword evidence="1" id="KW-0812">Transmembrane</keyword>
<dbReference type="NCBIfam" id="NF033912">
    <property type="entry name" value="msc"/>
    <property type="match status" value="1"/>
</dbReference>
<feature type="transmembrane region" description="Helical" evidence="1">
    <location>
        <begin position="17"/>
        <end position="39"/>
    </location>
</feature>
<feature type="transmembrane region" description="Helical" evidence="1">
    <location>
        <begin position="286"/>
        <end position="307"/>
    </location>
</feature>
<evidence type="ECO:0000313" key="3">
    <source>
        <dbReference type="Proteomes" id="UP000326509"/>
    </source>
</evidence>
<dbReference type="AlphaFoldDB" id="A0A5J4J021"/>
<feature type="transmembrane region" description="Helical" evidence="1">
    <location>
        <begin position="102"/>
        <end position="123"/>
    </location>
</feature>
<dbReference type="Pfam" id="PF05552">
    <property type="entry name" value="MS_channel_1st_1"/>
    <property type="match status" value="3"/>
</dbReference>
<accession>A0A5J4J021</accession>
<feature type="transmembrane region" description="Helical" evidence="1">
    <location>
        <begin position="241"/>
        <end position="266"/>
    </location>
</feature>
<feature type="transmembrane region" description="Helical" evidence="1">
    <location>
        <begin position="155"/>
        <end position="176"/>
    </location>
</feature>
<dbReference type="EMBL" id="BKCG01000008">
    <property type="protein sequence ID" value="GER60586.1"/>
    <property type="molecule type" value="Genomic_DNA"/>
</dbReference>
<feature type="transmembrane region" description="Helical" evidence="1">
    <location>
        <begin position="346"/>
        <end position="368"/>
    </location>
</feature>
<evidence type="ECO:0000256" key="1">
    <source>
        <dbReference type="SAM" id="Phobius"/>
    </source>
</evidence>
<keyword evidence="1" id="KW-1133">Transmembrane helix</keyword>
<dbReference type="PANTHER" id="PTHR30221">
    <property type="entry name" value="SMALL-CONDUCTANCE MECHANOSENSITIVE CHANNEL"/>
    <property type="match status" value="1"/>
</dbReference>
<comment type="caution">
    <text evidence="2">The sequence shown here is derived from an EMBL/GenBank/DDBJ whole genome shotgun (WGS) entry which is preliminary data.</text>
</comment>
<gene>
    <name evidence="2" type="ORF">ULMA_26940</name>
</gene>
<dbReference type="SUPFAM" id="SSF82861">
    <property type="entry name" value="Mechanosensitive channel protein MscS (YggB), transmembrane region"/>
    <property type="match status" value="1"/>
</dbReference>
<keyword evidence="3" id="KW-1185">Reference proteome</keyword>
<proteinExistence type="predicted"/>
<organism evidence="2 3">
    <name type="scientific">Patiriisocius marinus</name>
    <dbReference type="NCBI Taxonomy" id="1397112"/>
    <lineage>
        <taxon>Bacteria</taxon>
        <taxon>Pseudomonadati</taxon>
        <taxon>Bacteroidota</taxon>
        <taxon>Flavobacteriia</taxon>
        <taxon>Flavobacteriales</taxon>
        <taxon>Flavobacteriaceae</taxon>
        <taxon>Patiriisocius</taxon>
    </lineage>
</organism>
<dbReference type="InterPro" id="IPR011014">
    <property type="entry name" value="MscS_channel_TM-2"/>
</dbReference>
<name>A0A5J4J021_9FLAO</name>
<reference evidence="2 3" key="1">
    <citation type="submission" date="2019-08" db="EMBL/GenBank/DDBJ databases">
        <title>Draft genome sequence of Ulvibacter marinus type strain NBRC 109484.</title>
        <authorList>
            <person name="Kawano K."/>
            <person name="Ushijima N."/>
            <person name="Kihara M."/>
            <person name="Itoh H."/>
        </authorList>
    </citation>
    <scope>NUCLEOTIDE SEQUENCE [LARGE SCALE GENOMIC DNA]</scope>
    <source>
        <strain evidence="2 3">NBRC 109484</strain>
    </source>
</reference>
<keyword evidence="1" id="KW-0472">Membrane</keyword>
<dbReference type="GO" id="GO:0016020">
    <property type="term" value="C:membrane"/>
    <property type="evidence" value="ECO:0007669"/>
    <property type="project" value="InterPro"/>
</dbReference>
<sequence>MDTITNLWNNLENSLGVFIPTIIAVILILIIGLFIAKIIKKIVKNVIKKTGVDDKLKSNVKLSDFVSKLVYLLVLIFVFILALNKLGMTEVLDPLKNMLNGFLSFIPNIIGAGLVGYVGYMLAKIISELVGMSGDTIQNMAPKLKLPENINLVKIITKVVFIIIFVPILIAALNILNMDAISVPASLMLSQLLSSIPKIIMAMLILIIFIVGARFVSDLVKDLLNSMNLNEFAKKIELDSIIGNANIVSLIGKLVYFFIVLFGIMTAVEKLEFQNLTEILETVTSYAGKIIFGLVILAIGNWIASIAYKNFAKNEDNKFIGAIVRVAIIAIFLAIGLRTMGIADDIINLAFGITLGTVAVTIALSFGLGGREAAGKQMHKIIDKFNSKTDSK</sequence>
<dbReference type="PANTHER" id="PTHR30221:SF1">
    <property type="entry name" value="SMALL-CONDUCTANCE MECHANOSENSITIVE CHANNEL"/>
    <property type="match status" value="1"/>
</dbReference>
<dbReference type="Gene3D" id="1.10.287.1260">
    <property type="match status" value="2"/>
</dbReference>
<feature type="transmembrane region" description="Helical" evidence="1">
    <location>
        <begin position="196"/>
        <end position="220"/>
    </location>
</feature>
<feature type="transmembrane region" description="Helical" evidence="1">
    <location>
        <begin position="65"/>
        <end position="82"/>
    </location>
</feature>
<dbReference type="OrthoDB" id="1411407at2"/>
<protein>
    <submittedName>
        <fullName evidence="2">Uncharacterized protein</fullName>
    </submittedName>
</protein>
<dbReference type="InterPro" id="IPR045275">
    <property type="entry name" value="MscS_archaea/bacteria_type"/>
</dbReference>
<evidence type="ECO:0000313" key="2">
    <source>
        <dbReference type="EMBL" id="GER60586.1"/>
    </source>
</evidence>